<gene>
    <name evidence="1" type="ORF">EVAR_60235_1</name>
</gene>
<name>A0A4C1Z6H9_EUMVA</name>
<reference evidence="1 2" key="1">
    <citation type="journal article" date="2019" name="Commun. Biol.">
        <title>The bagworm genome reveals a unique fibroin gene that provides high tensile strength.</title>
        <authorList>
            <person name="Kono N."/>
            <person name="Nakamura H."/>
            <person name="Ohtoshi R."/>
            <person name="Tomita M."/>
            <person name="Numata K."/>
            <person name="Arakawa K."/>
        </authorList>
    </citation>
    <scope>NUCLEOTIDE SEQUENCE [LARGE SCALE GENOMIC DNA]</scope>
</reference>
<evidence type="ECO:0000313" key="1">
    <source>
        <dbReference type="EMBL" id="GBP82674.1"/>
    </source>
</evidence>
<dbReference type="AlphaFoldDB" id="A0A4C1Z6H9"/>
<dbReference type="EMBL" id="BGZK01001578">
    <property type="protein sequence ID" value="GBP82674.1"/>
    <property type="molecule type" value="Genomic_DNA"/>
</dbReference>
<evidence type="ECO:0000313" key="2">
    <source>
        <dbReference type="Proteomes" id="UP000299102"/>
    </source>
</evidence>
<sequence length="288" mass="30799">MTPGDGQPIHVKLLTTNATVHLSSPVNHDTLTHRPVTRAAMAHSAPRSPFSCTVQKLHIAHRFDPTAVGGARRPRPARAPATLELIPNVAQVICIEDAPPSQLLRTTQKLIFKVESARALVTAARGGDTDGNEGGDKCRTENVSGTEPATIVSFNFNEKQISAKVLIILLQGKLNPAELKQYNGDDKNCSGDLLGKFGAALMTRGRRPGGREAPVGIYVMSNRKSTFGQDKTAVTQKLVSHSPYRSGIKFVILALPIWLPVTLKMTNLMPASDTGLGGAGEERGAPPH</sequence>
<protein>
    <submittedName>
        <fullName evidence="1">Uncharacterized protein</fullName>
    </submittedName>
</protein>
<proteinExistence type="predicted"/>
<keyword evidence="2" id="KW-1185">Reference proteome</keyword>
<organism evidence="1 2">
    <name type="scientific">Eumeta variegata</name>
    <name type="common">Bagworm moth</name>
    <name type="synonym">Eumeta japonica</name>
    <dbReference type="NCBI Taxonomy" id="151549"/>
    <lineage>
        <taxon>Eukaryota</taxon>
        <taxon>Metazoa</taxon>
        <taxon>Ecdysozoa</taxon>
        <taxon>Arthropoda</taxon>
        <taxon>Hexapoda</taxon>
        <taxon>Insecta</taxon>
        <taxon>Pterygota</taxon>
        <taxon>Neoptera</taxon>
        <taxon>Endopterygota</taxon>
        <taxon>Lepidoptera</taxon>
        <taxon>Glossata</taxon>
        <taxon>Ditrysia</taxon>
        <taxon>Tineoidea</taxon>
        <taxon>Psychidae</taxon>
        <taxon>Oiketicinae</taxon>
        <taxon>Eumeta</taxon>
    </lineage>
</organism>
<dbReference type="Proteomes" id="UP000299102">
    <property type="component" value="Unassembled WGS sequence"/>
</dbReference>
<comment type="caution">
    <text evidence="1">The sequence shown here is derived from an EMBL/GenBank/DDBJ whole genome shotgun (WGS) entry which is preliminary data.</text>
</comment>
<accession>A0A4C1Z6H9</accession>